<evidence type="ECO:0000256" key="6">
    <source>
        <dbReference type="ARBA" id="ARBA00022771"/>
    </source>
</evidence>
<feature type="transmembrane region" description="Helical" evidence="10">
    <location>
        <begin position="21"/>
        <end position="49"/>
    </location>
</feature>
<dbReference type="Gene3D" id="3.30.40.10">
    <property type="entry name" value="Zinc/RING finger domain, C3HC4 (zinc finger)"/>
    <property type="match status" value="1"/>
</dbReference>
<comment type="pathway">
    <text evidence="2">Protein modification; protein ubiquitination.</text>
</comment>
<dbReference type="UniPathway" id="UPA00143"/>
<dbReference type="InterPro" id="IPR013083">
    <property type="entry name" value="Znf_RING/FYVE/PHD"/>
</dbReference>
<dbReference type="Proteomes" id="UP000639772">
    <property type="component" value="Unassembled WGS sequence"/>
</dbReference>
<evidence type="ECO:0000256" key="7">
    <source>
        <dbReference type="ARBA" id="ARBA00022786"/>
    </source>
</evidence>
<dbReference type="GO" id="GO:0016567">
    <property type="term" value="P:protein ubiquitination"/>
    <property type="evidence" value="ECO:0007669"/>
    <property type="project" value="UniProtKB-UniPathway"/>
</dbReference>
<reference evidence="12 13" key="1">
    <citation type="journal article" date="2020" name="Nat. Food">
        <title>A phased Vanilla planifolia genome enables genetic improvement of flavour and production.</title>
        <authorList>
            <person name="Hasing T."/>
            <person name="Tang H."/>
            <person name="Brym M."/>
            <person name="Khazi F."/>
            <person name="Huang T."/>
            <person name="Chambers A.H."/>
        </authorList>
    </citation>
    <scope>NUCLEOTIDE SEQUENCE [LARGE SCALE GENOMIC DNA]</scope>
    <source>
        <tissue evidence="12">Leaf</tissue>
    </source>
</reference>
<dbReference type="AlphaFoldDB" id="A0A835U6X0"/>
<dbReference type="GO" id="GO:0061630">
    <property type="term" value="F:ubiquitin protein ligase activity"/>
    <property type="evidence" value="ECO:0007669"/>
    <property type="project" value="UniProtKB-EC"/>
</dbReference>
<evidence type="ECO:0000256" key="8">
    <source>
        <dbReference type="ARBA" id="ARBA00022833"/>
    </source>
</evidence>
<organism evidence="12 13">
    <name type="scientific">Vanilla planifolia</name>
    <name type="common">Vanilla</name>
    <dbReference type="NCBI Taxonomy" id="51239"/>
    <lineage>
        <taxon>Eukaryota</taxon>
        <taxon>Viridiplantae</taxon>
        <taxon>Streptophyta</taxon>
        <taxon>Embryophyta</taxon>
        <taxon>Tracheophyta</taxon>
        <taxon>Spermatophyta</taxon>
        <taxon>Magnoliopsida</taxon>
        <taxon>Liliopsida</taxon>
        <taxon>Asparagales</taxon>
        <taxon>Orchidaceae</taxon>
        <taxon>Vanilloideae</taxon>
        <taxon>Vanilleae</taxon>
        <taxon>Vanilla</taxon>
    </lineage>
</organism>
<sequence length="174" mass="19056">MASPHPPPTSNSSSKSSRLEYYYFVVGLALVAIVLVVTNAVTVGCCSWIRRLLSPREFSEAEVRRWIPSHKYRKKAGSRGPAPEEESECTVCLSAFEEGEEVRRLPQCGHSFHASCIDMWLQYRSSCPVCRGSVLPTPSYSVSMEMSAQHHSHDNLIPRLAIAAAAAATAAAAF</sequence>
<keyword evidence="7" id="KW-0833">Ubl conjugation pathway</keyword>
<evidence type="ECO:0000256" key="10">
    <source>
        <dbReference type="SAM" id="Phobius"/>
    </source>
</evidence>
<evidence type="ECO:0000313" key="12">
    <source>
        <dbReference type="EMBL" id="KAG0450773.1"/>
    </source>
</evidence>
<dbReference type="EC" id="2.3.2.27" evidence="3"/>
<dbReference type="PANTHER" id="PTHR46913">
    <property type="entry name" value="RING-H2 FINGER PROTEIN ATL16"/>
    <property type="match status" value="1"/>
</dbReference>
<keyword evidence="6 9" id="KW-0863">Zinc-finger</keyword>
<evidence type="ECO:0000256" key="4">
    <source>
        <dbReference type="ARBA" id="ARBA00022679"/>
    </source>
</evidence>
<evidence type="ECO:0000256" key="2">
    <source>
        <dbReference type="ARBA" id="ARBA00004906"/>
    </source>
</evidence>
<evidence type="ECO:0000256" key="1">
    <source>
        <dbReference type="ARBA" id="ARBA00000900"/>
    </source>
</evidence>
<dbReference type="OrthoDB" id="8062037at2759"/>
<dbReference type="InterPro" id="IPR001841">
    <property type="entry name" value="Znf_RING"/>
</dbReference>
<proteinExistence type="predicted"/>
<dbReference type="InterPro" id="IPR044600">
    <property type="entry name" value="ATL1/ATL16-like"/>
</dbReference>
<keyword evidence="10" id="KW-0812">Transmembrane</keyword>
<protein>
    <recommendedName>
        <fullName evidence="3">RING-type E3 ubiquitin transferase</fullName>
        <ecNumber evidence="3">2.3.2.27</ecNumber>
    </recommendedName>
</protein>
<feature type="domain" description="RING-type" evidence="11">
    <location>
        <begin position="89"/>
        <end position="131"/>
    </location>
</feature>
<dbReference type="PROSITE" id="PS50089">
    <property type="entry name" value="ZF_RING_2"/>
    <property type="match status" value="1"/>
</dbReference>
<dbReference type="CDD" id="cd16461">
    <property type="entry name" value="RING-H2_EL5-like"/>
    <property type="match status" value="1"/>
</dbReference>
<comment type="catalytic activity">
    <reaction evidence="1">
        <text>S-ubiquitinyl-[E2 ubiquitin-conjugating enzyme]-L-cysteine + [acceptor protein]-L-lysine = [E2 ubiquitin-conjugating enzyme]-L-cysteine + N(6)-ubiquitinyl-[acceptor protein]-L-lysine.</text>
        <dbReference type="EC" id="2.3.2.27"/>
    </reaction>
</comment>
<keyword evidence="4" id="KW-0808">Transferase</keyword>
<keyword evidence="5" id="KW-0479">Metal-binding</keyword>
<evidence type="ECO:0000256" key="9">
    <source>
        <dbReference type="PROSITE-ProRule" id="PRU00175"/>
    </source>
</evidence>
<evidence type="ECO:0000256" key="3">
    <source>
        <dbReference type="ARBA" id="ARBA00012483"/>
    </source>
</evidence>
<evidence type="ECO:0000259" key="11">
    <source>
        <dbReference type="PROSITE" id="PS50089"/>
    </source>
</evidence>
<dbReference type="PANTHER" id="PTHR46913:SF20">
    <property type="entry name" value="RING-TYPE E3 UBIQUITIN TRANSFERASE"/>
    <property type="match status" value="1"/>
</dbReference>
<keyword evidence="10" id="KW-1133">Transmembrane helix</keyword>
<keyword evidence="10" id="KW-0472">Membrane</keyword>
<dbReference type="SUPFAM" id="SSF57850">
    <property type="entry name" value="RING/U-box"/>
    <property type="match status" value="1"/>
</dbReference>
<gene>
    <name evidence="12" type="ORF">HPP92_026574</name>
</gene>
<accession>A0A835U6X0</accession>
<evidence type="ECO:0000313" key="13">
    <source>
        <dbReference type="Proteomes" id="UP000639772"/>
    </source>
</evidence>
<evidence type="ECO:0000256" key="5">
    <source>
        <dbReference type="ARBA" id="ARBA00022723"/>
    </source>
</evidence>
<name>A0A835U6X0_VANPL</name>
<keyword evidence="8" id="KW-0862">Zinc</keyword>
<dbReference type="GO" id="GO:0008270">
    <property type="term" value="F:zinc ion binding"/>
    <property type="evidence" value="ECO:0007669"/>
    <property type="project" value="UniProtKB-KW"/>
</dbReference>
<comment type="caution">
    <text evidence="12">The sequence shown here is derived from an EMBL/GenBank/DDBJ whole genome shotgun (WGS) entry which is preliminary data.</text>
</comment>
<dbReference type="SMART" id="SM00184">
    <property type="entry name" value="RING"/>
    <property type="match status" value="1"/>
</dbReference>
<dbReference type="EMBL" id="JADCNM010000091">
    <property type="protein sequence ID" value="KAG0450773.1"/>
    <property type="molecule type" value="Genomic_DNA"/>
</dbReference>
<dbReference type="Pfam" id="PF13639">
    <property type="entry name" value="zf-RING_2"/>
    <property type="match status" value="1"/>
</dbReference>